<sequence length="119" mass="13189">MRHAGHPGGQTHREGRCIDKKRIPPEHGSLRIRNAKEMAKVKLTPKSQEVRLSSLLLPLYILLLGDVIHFSVLDDSLVVLNSAQAAVDLLDKRSNNYSDRPKLPIFDLSGVGKTPAFLT</sequence>
<dbReference type="EMBL" id="BRPK01000005">
    <property type="protein sequence ID" value="GLB38587.1"/>
    <property type="molecule type" value="Genomic_DNA"/>
</dbReference>
<evidence type="ECO:0000313" key="2">
    <source>
        <dbReference type="EMBL" id="GLB38587.1"/>
    </source>
</evidence>
<dbReference type="InterPro" id="IPR036396">
    <property type="entry name" value="Cyt_P450_sf"/>
</dbReference>
<dbReference type="OrthoDB" id="1055148at2759"/>
<proteinExistence type="predicted"/>
<dbReference type="GO" id="GO:0016705">
    <property type="term" value="F:oxidoreductase activity, acting on paired donors, with incorporation or reduction of molecular oxygen"/>
    <property type="evidence" value="ECO:0007669"/>
    <property type="project" value="InterPro"/>
</dbReference>
<reference evidence="2" key="1">
    <citation type="submission" date="2022-07" db="EMBL/GenBank/DDBJ databases">
        <title>The genome of Lyophyllum shimeji provides insight into the initial evolution of ectomycorrhizal fungal genome.</title>
        <authorList>
            <person name="Kobayashi Y."/>
            <person name="Shibata T."/>
            <person name="Hirakawa H."/>
            <person name="Shigenobu S."/>
            <person name="Nishiyama T."/>
            <person name="Yamada A."/>
            <person name="Hasebe M."/>
            <person name="Kawaguchi M."/>
        </authorList>
    </citation>
    <scope>NUCLEOTIDE SEQUENCE</scope>
    <source>
        <strain evidence="2">AT787</strain>
    </source>
</reference>
<protein>
    <submittedName>
        <fullName evidence="2">Uncharacterized protein</fullName>
    </submittedName>
</protein>
<dbReference type="Proteomes" id="UP001063166">
    <property type="component" value="Unassembled WGS sequence"/>
</dbReference>
<keyword evidence="3" id="KW-1185">Reference proteome</keyword>
<accession>A0A9P3PLL7</accession>
<evidence type="ECO:0000256" key="1">
    <source>
        <dbReference type="SAM" id="MobiDB-lite"/>
    </source>
</evidence>
<comment type="caution">
    <text evidence="2">The sequence shown here is derived from an EMBL/GenBank/DDBJ whole genome shotgun (WGS) entry which is preliminary data.</text>
</comment>
<feature type="compositionally biased region" description="Basic and acidic residues" evidence="1">
    <location>
        <begin position="11"/>
        <end position="23"/>
    </location>
</feature>
<gene>
    <name evidence="2" type="ORF">LshimejAT787_0504520</name>
</gene>
<evidence type="ECO:0000313" key="3">
    <source>
        <dbReference type="Proteomes" id="UP001063166"/>
    </source>
</evidence>
<organism evidence="2 3">
    <name type="scientific">Lyophyllum shimeji</name>
    <name type="common">Hon-shimeji</name>
    <name type="synonym">Tricholoma shimeji</name>
    <dbReference type="NCBI Taxonomy" id="47721"/>
    <lineage>
        <taxon>Eukaryota</taxon>
        <taxon>Fungi</taxon>
        <taxon>Dikarya</taxon>
        <taxon>Basidiomycota</taxon>
        <taxon>Agaricomycotina</taxon>
        <taxon>Agaricomycetes</taxon>
        <taxon>Agaricomycetidae</taxon>
        <taxon>Agaricales</taxon>
        <taxon>Tricholomatineae</taxon>
        <taxon>Lyophyllaceae</taxon>
        <taxon>Lyophyllum</taxon>
    </lineage>
</organism>
<dbReference type="GO" id="GO:0004497">
    <property type="term" value="F:monooxygenase activity"/>
    <property type="evidence" value="ECO:0007669"/>
    <property type="project" value="InterPro"/>
</dbReference>
<dbReference type="Gene3D" id="1.10.630.10">
    <property type="entry name" value="Cytochrome P450"/>
    <property type="match status" value="1"/>
</dbReference>
<feature type="region of interest" description="Disordered" evidence="1">
    <location>
        <begin position="1"/>
        <end position="23"/>
    </location>
</feature>
<dbReference type="GO" id="GO:0005506">
    <property type="term" value="F:iron ion binding"/>
    <property type="evidence" value="ECO:0007669"/>
    <property type="project" value="InterPro"/>
</dbReference>
<name>A0A9P3PLL7_LYOSH</name>
<dbReference type="AlphaFoldDB" id="A0A9P3PLL7"/>
<dbReference type="GO" id="GO:0020037">
    <property type="term" value="F:heme binding"/>
    <property type="evidence" value="ECO:0007669"/>
    <property type="project" value="InterPro"/>
</dbReference>